<keyword evidence="2" id="KW-0732">Signal</keyword>
<evidence type="ECO:0000313" key="4">
    <source>
        <dbReference type="Proteomes" id="UP000886520"/>
    </source>
</evidence>
<sequence>MGLTSSVGRLLFSTIFILAAWHQIEDFGSDGGSAIKAMEPKLAVFKNHVSAALGVDLPKVEIKYLLMAAMALEGVGAILFFFGSSLGAYLLLIFLASVTPIMHDFYNYDLSSSDYSREFIQFLKNLSLFGSLMFYLGMKSAAYKQARRVKAKAS</sequence>
<protein>
    <recommendedName>
        <fullName evidence="5">HR-like lesion-inducer</fullName>
    </recommendedName>
</protein>
<accession>A0A9D4UZ24</accession>
<dbReference type="EMBL" id="JABFUD020000008">
    <property type="protein sequence ID" value="KAI5076047.1"/>
    <property type="molecule type" value="Genomic_DNA"/>
</dbReference>
<gene>
    <name evidence="3" type="ORF">GOP47_0008112</name>
</gene>
<dbReference type="Proteomes" id="UP000886520">
    <property type="component" value="Chromosome 8"/>
</dbReference>
<keyword evidence="4" id="KW-1185">Reference proteome</keyword>
<evidence type="ECO:0000313" key="3">
    <source>
        <dbReference type="EMBL" id="KAI5076047.1"/>
    </source>
</evidence>
<proteinExistence type="predicted"/>
<keyword evidence="1" id="KW-1133">Transmembrane helix</keyword>
<evidence type="ECO:0000256" key="1">
    <source>
        <dbReference type="SAM" id="Phobius"/>
    </source>
</evidence>
<name>A0A9D4UZ24_ADICA</name>
<keyword evidence="1" id="KW-0812">Transmembrane</keyword>
<feature type="signal peptide" evidence="2">
    <location>
        <begin position="1"/>
        <end position="19"/>
    </location>
</feature>
<evidence type="ECO:0000256" key="2">
    <source>
        <dbReference type="SAM" id="SignalP"/>
    </source>
</evidence>
<comment type="caution">
    <text evidence="3">The sequence shown here is derived from an EMBL/GenBank/DDBJ whole genome shotgun (WGS) entry which is preliminary data.</text>
</comment>
<feature type="transmembrane region" description="Helical" evidence="1">
    <location>
        <begin position="119"/>
        <end position="138"/>
    </location>
</feature>
<keyword evidence="1" id="KW-0472">Membrane</keyword>
<dbReference type="Pfam" id="PF05514">
    <property type="entry name" value="HR_lesion"/>
    <property type="match status" value="1"/>
</dbReference>
<dbReference type="OrthoDB" id="529675at2759"/>
<dbReference type="InterPro" id="IPR008637">
    <property type="entry name" value="HR_lesion"/>
</dbReference>
<dbReference type="PANTHER" id="PTHR31474">
    <property type="entry name" value="HR-LIKE LESION-INDUCER"/>
    <property type="match status" value="1"/>
</dbReference>
<feature type="chain" id="PRO_5039600219" description="HR-like lesion-inducer" evidence="2">
    <location>
        <begin position="20"/>
        <end position="154"/>
    </location>
</feature>
<organism evidence="3 4">
    <name type="scientific">Adiantum capillus-veneris</name>
    <name type="common">Maidenhair fern</name>
    <dbReference type="NCBI Taxonomy" id="13818"/>
    <lineage>
        <taxon>Eukaryota</taxon>
        <taxon>Viridiplantae</taxon>
        <taxon>Streptophyta</taxon>
        <taxon>Embryophyta</taxon>
        <taxon>Tracheophyta</taxon>
        <taxon>Polypodiopsida</taxon>
        <taxon>Polypodiidae</taxon>
        <taxon>Polypodiales</taxon>
        <taxon>Pteridineae</taxon>
        <taxon>Pteridaceae</taxon>
        <taxon>Vittarioideae</taxon>
        <taxon>Adiantum</taxon>
    </lineage>
</organism>
<reference evidence="3" key="1">
    <citation type="submission" date="2021-01" db="EMBL/GenBank/DDBJ databases">
        <title>Adiantum capillus-veneris genome.</title>
        <authorList>
            <person name="Fang Y."/>
            <person name="Liao Q."/>
        </authorList>
    </citation>
    <scope>NUCLEOTIDE SEQUENCE</scope>
    <source>
        <strain evidence="3">H3</strain>
        <tissue evidence="3">Leaf</tissue>
    </source>
</reference>
<evidence type="ECO:0008006" key="5">
    <source>
        <dbReference type="Google" id="ProtNLM"/>
    </source>
</evidence>
<dbReference type="PANTHER" id="PTHR31474:SF1">
    <property type="entry name" value="EXPRESSED PROTEIN"/>
    <property type="match status" value="1"/>
</dbReference>
<dbReference type="AlphaFoldDB" id="A0A9D4UZ24"/>